<dbReference type="AlphaFoldDB" id="A0A6B3BLS1"/>
<dbReference type="SUPFAM" id="SSF53850">
    <property type="entry name" value="Periplasmic binding protein-like II"/>
    <property type="match status" value="1"/>
</dbReference>
<name>A0A6B3BLS1_9ACTN</name>
<accession>A0A6B3BLS1</accession>
<dbReference type="RefSeq" id="WP_164312725.1">
    <property type="nucleotide sequence ID" value="NZ_JAAGLU010000004.1"/>
</dbReference>
<comment type="caution">
    <text evidence="1">The sequence shown here is derived from an EMBL/GenBank/DDBJ whole genome shotgun (WGS) entry which is preliminary data.</text>
</comment>
<dbReference type="EMBL" id="JAAGLU010000004">
    <property type="protein sequence ID" value="NEC85339.1"/>
    <property type="molecule type" value="Genomic_DNA"/>
</dbReference>
<evidence type="ECO:0000313" key="1">
    <source>
        <dbReference type="EMBL" id="NEC85339.1"/>
    </source>
</evidence>
<protein>
    <recommendedName>
        <fullName evidence="2">Extracellular solute-binding protein</fullName>
    </recommendedName>
</protein>
<gene>
    <name evidence="1" type="ORF">G3I71_05680</name>
</gene>
<reference evidence="1" key="1">
    <citation type="submission" date="2020-01" db="EMBL/GenBank/DDBJ databases">
        <title>Insect and environment-associated Actinomycetes.</title>
        <authorList>
            <person name="Currrie C."/>
            <person name="Chevrette M."/>
            <person name="Carlson C."/>
            <person name="Stubbendieck R."/>
            <person name="Wendt-Pienkowski E."/>
        </authorList>
    </citation>
    <scope>NUCLEOTIDE SEQUENCE</scope>
    <source>
        <strain evidence="1">SID12501</strain>
    </source>
</reference>
<proteinExistence type="predicted"/>
<evidence type="ECO:0008006" key="2">
    <source>
        <dbReference type="Google" id="ProtNLM"/>
    </source>
</evidence>
<organism evidence="1">
    <name type="scientific">Streptomyces sp. SID12501</name>
    <dbReference type="NCBI Taxonomy" id="2706042"/>
    <lineage>
        <taxon>Bacteria</taxon>
        <taxon>Bacillati</taxon>
        <taxon>Actinomycetota</taxon>
        <taxon>Actinomycetes</taxon>
        <taxon>Kitasatosporales</taxon>
        <taxon>Streptomycetaceae</taxon>
        <taxon>Streptomyces</taxon>
    </lineage>
</organism>
<dbReference type="Gene3D" id="3.40.190.10">
    <property type="entry name" value="Periplasmic binding protein-like II"/>
    <property type="match status" value="1"/>
</dbReference>
<sequence length="111" mass="12234">MSGDKIKKYPNLAAVPSGAWQTGAWGNKLYGIPGGSTRFSIAGTTFYRRDILESKSITADDVTSADDLMNLGKELTDAKRGVWACPVPSTPVSAPRTRRPLRCRCRWRWSS</sequence>